<organism evidence="2 3">
    <name type="scientific">Termititenax aidoneus</name>
    <dbReference type="NCBI Taxonomy" id="2218524"/>
    <lineage>
        <taxon>Bacteria</taxon>
        <taxon>Bacillati</taxon>
        <taxon>Candidatus Margulisiibacteriota</taxon>
        <taxon>Candidatus Termititenacia</taxon>
        <taxon>Candidatus Termititenacales</taxon>
        <taxon>Candidatus Termititenacaceae</taxon>
        <taxon>Candidatus Termititenax</taxon>
    </lineage>
</organism>
<feature type="domain" description="YgjP-like metallopeptidase" evidence="1">
    <location>
        <begin position="73"/>
        <end position="174"/>
    </location>
</feature>
<proteinExistence type="predicted"/>
<dbReference type="InterPro" id="IPR053136">
    <property type="entry name" value="UTP_pyrophosphatase-like"/>
</dbReference>
<evidence type="ECO:0000313" key="3">
    <source>
        <dbReference type="Proteomes" id="UP000269352"/>
    </source>
</evidence>
<dbReference type="PANTHER" id="PTHR30399">
    <property type="entry name" value="UNCHARACTERIZED PROTEIN YGJP"/>
    <property type="match status" value="1"/>
</dbReference>
<dbReference type="Pfam" id="PF01863">
    <property type="entry name" value="YgjP-like"/>
    <property type="match status" value="1"/>
</dbReference>
<reference evidence="2 3" key="1">
    <citation type="journal article" date="2019" name="ISME J.">
        <title>Genome analyses of uncultured TG2/ZB3 bacteria in 'Margulisbacteria' specifically attached to ectosymbiotic spirochetes of protists in the termite gut.</title>
        <authorList>
            <person name="Utami Y.D."/>
            <person name="Kuwahara H."/>
            <person name="Igai K."/>
            <person name="Murakami T."/>
            <person name="Sugaya K."/>
            <person name="Morikawa T."/>
            <person name="Nagura Y."/>
            <person name="Yuki M."/>
            <person name="Deevong P."/>
            <person name="Inoue T."/>
            <person name="Kihara K."/>
            <person name="Lo N."/>
            <person name="Yamada A."/>
            <person name="Ohkuma M."/>
            <person name="Hongoh Y."/>
        </authorList>
    </citation>
    <scope>NUCLEOTIDE SEQUENCE [LARGE SCALE GENOMIC DNA]</scope>
    <source>
        <strain evidence="2">NkOx7-01</strain>
    </source>
</reference>
<protein>
    <submittedName>
        <fullName evidence="2">Metal-dependent hydrolase</fullName>
    </submittedName>
</protein>
<sequence>MLKTAQGVPVLVRKNRRARRIKLYVTGQREVKLTLPWYAPLSAGAAVVKEKEAWIEKTLAKLPPYITRAKAEIEHYKTAAFDRLSALAEEYAVKYGVTFRNIRIGDQTTRWGSCSRSGTLSFNWRLALMPENIRRYIVIHELCHLKEMNHSPRFWSLVAERCPEHSECRKWLRKNRDKLI</sequence>
<dbReference type="GO" id="GO:0016787">
    <property type="term" value="F:hydrolase activity"/>
    <property type="evidence" value="ECO:0007669"/>
    <property type="project" value="UniProtKB-KW"/>
</dbReference>
<keyword evidence="2" id="KW-0378">Hydrolase</keyword>
<dbReference type="EMBL" id="BGZN01000002">
    <property type="protein sequence ID" value="GBR72744.1"/>
    <property type="molecule type" value="Genomic_DNA"/>
</dbReference>
<keyword evidence="3" id="KW-1185">Reference proteome</keyword>
<dbReference type="InterPro" id="IPR002725">
    <property type="entry name" value="YgjP-like_metallopeptidase"/>
</dbReference>
<dbReference type="Proteomes" id="UP000269352">
    <property type="component" value="Unassembled WGS sequence"/>
</dbReference>
<accession>A0A388T9K9</accession>
<dbReference type="AlphaFoldDB" id="A0A388T9K9"/>
<evidence type="ECO:0000259" key="1">
    <source>
        <dbReference type="Pfam" id="PF01863"/>
    </source>
</evidence>
<dbReference type="Gene3D" id="3.30.2010.10">
    <property type="entry name" value="Metalloproteases ('zincins'), catalytic domain"/>
    <property type="match status" value="1"/>
</dbReference>
<evidence type="ECO:0000313" key="2">
    <source>
        <dbReference type="EMBL" id="GBR72744.1"/>
    </source>
</evidence>
<dbReference type="CDD" id="cd07344">
    <property type="entry name" value="M48_yhfN_like"/>
    <property type="match status" value="1"/>
</dbReference>
<name>A0A388T9K9_TERA1</name>
<comment type="caution">
    <text evidence="2">The sequence shown here is derived from an EMBL/GenBank/DDBJ whole genome shotgun (WGS) entry which is preliminary data.</text>
</comment>
<gene>
    <name evidence="2" type="ORF">NO1_0240</name>
</gene>
<dbReference type="PANTHER" id="PTHR30399:SF1">
    <property type="entry name" value="UTP PYROPHOSPHATASE"/>
    <property type="match status" value="1"/>
</dbReference>